<organism evidence="1 2">
    <name type="scientific">Spirosoma arboris</name>
    <dbReference type="NCBI Taxonomy" id="2682092"/>
    <lineage>
        <taxon>Bacteria</taxon>
        <taxon>Pseudomonadati</taxon>
        <taxon>Bacteroidota</taxon>
        <taxon>Cytophagia</taxon>
        <taxon>Cytophagales</taxon>
        <taxon>Cytophagaceae</taxon>
        <taxon>Spirosoma</taxon>
    </lineage>
</organism>
<gene>
    <name evidence="1" type="ORF">GO755_33580</name>
</gene>
<keyword evidence="2" id="KW-1185">Reference proteome</keyword>
<accession>A0A7K1SMK0</accession>
<dbReference type="EMBL" id="WPIN01000019">
    <property type="protein sequence ID" value="MVM35008.1"/>
    <property type="molecule type" value="Genomic_DNA"/>
</dbReference>
<proteinExistence type="predicted"/>
<reference evidence="1 2" key="1">
    <citation type="submission" date="2019-12" db="EMBL/GenBank/DDBJ databases">
        <title>Spirosoma sp. HMF4905 genome sequencing and assembly.</title>
        <authorList>
            <person name="Kang H."/>
            <person name="Cha I."/>
            <person name="Kim H."/>
            <person name="Joh K."/>
        </authorList>
    </citation>
    <scope>NUCLEOTIDE SEQUENCE [LARGE SCALE GENOMIC DNA]</scope>
    <source>
        <strain evidence="1 2">HMF4905</strain>
    </source>
</reference>
<protein>
    <submittedName>
        <fullName evidence="1">Uncharacterized protein</fullName>
    </submittedName>
</protein>
<dbReference type="Proteomes" id="UP000436006">
    <property type="component" value="Unassembled WGS sequence"/>
</dbReference>
<evidence type="ECO:0000313" key="2">
    <source>
        <dbReference type="Proteomes" id="UP000436006"/>
    </source>
</evidence>
<dbReference type="RefSeq" id="WP_157589820.1">
    <property type="nucleotide sequence ID" value="NZ_WPIN01000019.1"/>
</dbReference>
<comment type="caution">
    <text evidence="1">The sequence shown here is derived from an EMBL/GenBank/DDBJ whole genome shotgun (WGS) entry which is preliminary data.</text>
</comment>
<evidence type="ECO:0000313" key="1">
    <source>
        <dbReference type="EMBL" id="MVM35008.1"/>
    </source>
</evidence>
<dbReference type="AlphaFoldDB" id="A0A7K1SMK0"/>
<name>A0A7K1SMK0_9BACT</name>
<sequence>MSNKTNPRERVMAKDAQNIMGYKSCKAFSLLRQIKLAKMAAATQFKHKAVVSFVSVDDFAQYTGLSREAVKAGLVD</sequence>